<evidence type="ECO:0000256" key="5">
    <source>
        <dbReference type="ARBA" id="ARBA00038058"/>
    </source>
</evidence>
<keyword evidence="8" id="KW-0175">Coiled coil</keyword>
<dbReference type="GO" id="GO:0016818">
    <property type="term" value="F:hydrolase activity, acting on acid anhydrides, in phosphorus-containing anhydrides"/>
    <property type="evidence" value="ECO:0007669"/>
    <property type="project" value="InterPro"/>
</dbReference>
<evidence type="ECO:0000256" key="6">
    <source>
        <dbReference type="ARBA" id="ARBA00044969"/>
    </source>
</evidence>
<comment type="cofactor">
    <cofactor evidence="1">
        <name>[4Fe-4S] cluster</name>
        <dbReference type="ChEBI" id="CHEBI:49883"/>
    </cofactor>
</comment>
<gene>
    <name evidence="10" type="ordered locus">CLDAP_09310</name>
</gene>
<keyword evidence="3" id="KW-0378">Hydrolase</keyword>
<sequence>MPRRSIFSATPAGTDPALHLPEERASVLDPEKEAPNKAEDILSALANTDLSEFFSSTGPLAQVLEGYELRHSQLQMAEAVKRAILSRRHALIEAPTGTGKSIAYLIPAILSGKTVVVSTANKSLQSQLFQKEIPFLRKVLNRPISAVIVKGRSNFICTLKWEKESREQRYISLYDRADEQFQFLQRWLDETESGDIDELPFVLNNDLRMRVVSFPDDCLHNDCRHYDDNCWVNRMRDEAAQAQVIITNHHLLLNALELGYAGERILPPASIYVIDEAHHLEQIATAVFERMVTDYTVEQLLSRTIFKEHIGDDEIERLRYLNTLAFQEISQRSRENSFELTGDLEGALSLSAALTELGQRLKRANPYAAAVEQAAKQGERPDPETAERHRSYELTVTALQSAAENLKAIGSSRKDGAVVRYAVRIFDRRHVTLEVHAAPINPADLLSAYLFHPEDEDSELVDRTVICTSATLATAGGFHHYKARCGIRSVGEELVLPAVFDYPRQALLYQPALPAYDYRNADAYYDAVAAEIERLLEVSRGRALCLFTSWSGLQQVSDRLQAGRSGATWPLRAQGDAPREALLSWFKATPYSVLLATRSFWEGVDIPGEELSLVVLDKLPFPTPGDPLHAARMRAIDEQGRSSFEEYMIPLMTLALKQGFGRLIRRSDDCGVVAILDERLTSKAYGRRSRQDLPPARFTREFRDVHRFYSQALGSPAEFALNVWPDSDAPQSWRWRLVRLSDGRAEMHSVRADVSTPEHAEIHAALNGLQDLQRRIRRAGQESSRYAVELRCSRKAAQWLTEAPDQDELFKRWVHAVSAWQAVLLRAVRE</sequence>
<proteinExistence type="inferred from homology"/>
<evidence type="ECO:0000256" key="3">
    <source>
        <dbReference type="ARBA" id="ARBA00022801"/>
    </source>
</evidence>
<keyword evidence="4" id="KW-0067">ATP-binding</keyword>
<dbReference type="SMART" id="SM00487">
    <property type="entry name" value="DEXDc"/>
    <property type="match status" value="1"/>
</dbReference>
<feature type="coiled-coil region" evidence="8">
    <location>
        <begin position="762"/>
        <end position="789"/>
    </location>
</feature>
<dbReference type="EC" id="5.6.2.3" evidence="6"/>
<dbReference type="KEGG" id="cap:CLDAP_09310"/>
<dbReference type="Pfam" id="PF00270">
    <property type="entry name" value="DEAD"/>
    <property type="match status" value="1"/>
</dbReference>
<keyword evidence="10" id="KW-0540">Nuclease</keyword>
<reference evidence="10 11" key="1">
    <citation type="submission" date="2012-02" db="EMBL/GenBank/DDBJ databases">
        <title>Complete genome sequence of Caldilinea aerophila DSM 14535 (= NBRC 102666).</title>
        <authorList>
            <person name="Oguchi A."/>
            <person name="Hosoyama A."/>
            <person name="Sekine M."/>
            <person name="Fukai R."/>
            <person name="Kato Y."/>
            <person name="Nakamura S."/>
            <person name="Hanada S."/>
            <person name="Yamazaki S."/>
            <person name="Fujita N."/>
        </authorList>
    </citation>
    <scope>NUCLEOTIDE SEQUENCE [LARGE SCALE GENOMIC DNA]</scope>
    <source>
        <strain evidence="11">DSM 14535 / JCM 11387 / NBRC 104270 / STL-6-O1</strain>
    </source>
</reference>
<dbReference type="HOGENOM" id="CLU_012117_2_0_0"/>
<dbReference type="eggNOG" id="COG1199">
    <property type="taxonomic scope" value="Bacteria"/>
</dbReference>
<dbReference type="GO" id="GO:0003676">
    <property type="term" value="F:nucleic acid binding"/>
    <property type="evidence" value="ECO:0007669"/>
    <property type="project" value="InterPro"/>
</dbReference>
<evidence type="ECO:0000256" key="8">
    <source>
        <dbReference type="SAM" id="Coils"/>
    </source>
</evidence>
<dbReference type="GO" id="GO:0006139">
    <property type="term" value="P:nucleobase-containing compound metabolic process"/>
    <property type="evidence" value="ECO:0007669"/>
    <property type="project" value="InterPro"/>
</dbReference>
<keyword evidence="11" id="KW-1185">Reference proteome</keyword>
<dbReference type="EMBL" id="AP012337">
    <property type="protein sequence ID" value="BAL98970.1"/>
    <property type="molecule type" value="Genomic_DNA"/>
</dbReference>
<dbReference type="PANTHER" id="PTHR11472">
    <property type="entry name" value="DNA REPAIR DEAD HELICASE RAD3/XP-D SUBFAMILY MEMBER"/>
    <property type="match status" value="1"/>
</dbReference>
<dbReference type="InterPro" id="IPR006555">
    <property type="entry name" value="ATP-dep_Helicase_C"/>
</dbReference>
<evidence type="ECO:0000313" key="10">
    <source>
        <dbReference type="EMBL" id="BAL98970.1"/>
    </source>
</evidence>
<dbReference type="Gene3D" id="3.40.50.300">
    <property type="entry name" value="P-loop containing nucleotide triphosphate hydrolases"/>
    <property type="match status" value="2"/>
</dbReference>
<dbReference type="InterPro" id="IPR011545">
    <property type="entry name" value="DEAD/DEAH_box_helicase_dom"/>
</dbReference>
<organism evidence="10 11">
    <name type="scientific">Caldilinea aerophila (strain DSM 14535 / JCM 11387 / NBRC 104270 / STL-6-O1)</name>
    <dbReference type="NCBI Taxonomy" id="926550"/>
    <lineage>
        <taxon>Bacteria</taxon>
        <taxon>Bacillati</taxon>
        <taxon>Chloroflexota</taxon>
        <taxon>Caldilineae</taxon>
        <taxon>Caldilineales</taxon>
        <taxon>Caldilineaceae</taxon>
        <taxon>Caldilinea</taxon>
    </lineage>
</organism>
<protein>
    <recommendedName>
        <fullName evidence="6">DNA 5'-3' helicase</fullName>
        <ecNumber evidence="6">5.6.2.3</ecNumber>
    </recommendedName>
</protein>
<dbReference type="PROSITE" id="PS51193">
    <property type="entry name" value="HELICASE_ATP_BIND_2"/>
    <property type="match status" value="1"/>
</dbReference>
<evidence type="ECO:0000256" key="7">
    <source>
        <dbReference type="ARBA" id="ARBA00048954"/>
    </source>
</evidence>
<evidence type="ECO:0000256" key="2">
    <source>
        <dbReference type="ARBA" id="ARBA00022741"/>
    </source>
</evidence>
<dbReference type="Pfam" id="PF13307">
    <property type="entry name" value="Helicase_C_2"/>
    <property type="match status" value="1"/>
</dbReference>
<dbReference type="GO" id="GO:0043139">
    <property type="term" value="F:5'-3' DNA helicase activity"/>
    <property type="evidence" value="ECO:0007669"/>
    <property type="project" value="UniProtKB-EC"/>
</dbReference>
<dbReference type="GO" id="GO:0004527">
    <property type="term" value="F:exonuclease activity"/>
    <property type="evidence" value="ECO:0007669"/>
    <property type="project" value="UniProtKB-KW"/>
</dbReference>
<dbReference type="OrthoDB" id="9803913at2"/>
<dbReference type="RefSeq" id="WP_014432211.1">
    <property type="nucleotide sequence ID" value="NC_017079.1"/>
</dbReference>
<dbReference type="PANTHER" id="PTHR11472:SF34">
    <property type="entry name" value="REGULATOR OF TELOMERE ELONGATION HELICASE 1"/>
    <property type="match status" value="1"/>
</dbReference>
<evidence type="ECO:0000256" key="1">
    <source>
        <dbReference type="ARBA" id="ARBA00001966"/>
    </source>
</evidence>
<dbReference type="PATRIC" id="fig|926550.5.peg.983"/>
<keyword evidence="2" id="KW-0547">Nucleotide-binding</keyword>
<dbReference type="InterPro" id="IPR045028">
    <property type="entry name" value="DinG/Rad3-like"/>
</dbReference>
<accession>I0I133</accession>
<dbReference type="GO" id="GO:0005524">
    <property type="term" value="F:ATP binding"/>
    <property type="evidence" value="ECO:0007669"/>
    <property type="project" value="UniProtKB-KW"/>
</dbReference>
<comment type="similarity">
    <text evidence="5">Belongs to the helicase family. DinG subfamily.</text>
</comment>
<dbReference type="STRING" id="926550.CLDAP_09310"/>
<dbReference type="Proteomes" id="UP000007880">
    <property type="component" value="Chromosome"/>
</dbReference>
<comment type="catalytic activity">
    <reaction evidence="7">
        <text>ATP + H2O = ADP + phosphate + H(+)</text>
        <dbReference type="Rhea" id="RHEA:13065"/>
        <dbReference type="ChEBI" id="CHEBI:15377"/>
        <dbReference type="ChEBI" id="CHEBI:15378"/>
        <dbReference type="ChEBI" id="CHEBI:30616"/>
        <dbReference type="ChEBI" id="CHEBI:43474"/>
        <dbReference type="ChEBI" id="CHEBI:456216"/>
        <dbReference type="EC" id="5.6.2.3"/>
    </reaction>
</comment>
<name>I0I133_CALAS</name>
<dbReference type="InterPro" id="IPR027417">
    <property type="entry name" value="P-loop_NTPase"/>
</dbReference>
<dbReference type="SMART" id="SM00491">
    <property type="entry name" value="HELICc2"/>
    <property type="match status" value="1"/>
</dbReference>
<keyword evidence="10" id="KW-0347">Helicase</keyword>
<dbReference type="InterPro" id="IPR014013">
    <property type="entry name" value="Helic_SF1/SF2_ATP-bd_DinG/Rad3"/>
</dbReference>
<dbReference type="InterPro" id="IPR014001">
    <property type="entry name" value="Helicase_ATP-bd"/>
</dbReference>
<dbReference type="SUPFAM" id="SSF52540">
    <property type="entry name" value="P-loop containing nucleoside triphosphate hydrolases"/>
    <property type="match status" value="1"/>
</dbReference>
<evidence type="ECO:0000256" key="4">
    <source>
        <dbReference type="ARBA" id="ARBA00022840"/>
    </source>
</evidence>
<keyword evidence="10" id="KW-0269">Exonuclease</keyword>
<dbReference type="AlphaFoldDB" id="I0I133"/>
<evidence type="ECO:0000259" key="9">
    <source>
        <dbReference type="PROSITE" id="PS51193"/>
    </source>
</evidence>
<evidence type="ECO:0000313" key="11">
    <source>
        <dbReference type="Proteomes" id="UP000007880"/>
    </source>
</evidence>
<feature type="domain" description="Helicase ATP-binding" evidence="9">
    <location>
        <begin position="59"/>
        <end position="336"/>
    </location>
</feature>